<accession>A0A4R8W4V8</accession>
<comment type="similarity">
    <text evidence="1 3">Belongs to the short-chain dehydrogenases/reductases (SDR) family.</text>
</comment>
<evidence type="ECO:0000313" key="5">
    <source>
        <dbReference type="Proteomes" id="UP000297643"/>
    </source>
</evidence>
<evidence type="ECO:0000313" key="4">
    <source>
        <dbReference type="EMBL" id="TFC02575.1"/>
    </source>
</evidence>
<dbReference type="FunFam" id="3.40.50.720:FF:000084">
    <property type="entry name" value="Short-chain dehydrogenase reductase"/>
    <property type="match status" value="1"/>
</dbReference>
<dbReference type="GO" id="GO:0016616">
    <property type="term" value="F:oxidoreductase activity, acting on the CH-OH group of donors, NAD or NADP as acceptor"/>
    <property type="evidence" value="ECO:0007669"/>
    <property type="project" value="TreeGrafter"/>
</dbReference>
<reference evidence="4 5" key="1">
    <citation type="submission" date="2019-03" db="EMBL/GenBank/DDBJ databases">
        <title>Genomics of glacier-inhabiting Cryobacterium strains.</title>
        <authorList>
            <person name="Liu Q."/>
            <person name="Xin Y.-H."/>
        </authorList>
    </citation>
    <scope>NUCLEOTIDE SEQUENCE [LARGE SCALE GENOMIC DNA]</scope>
    <source>
        <strain evidence="4 5">RHLT2-21</strain>
    </source>
</reference>
<gene>
    <name evidence="4" type="ORF">E3O32_11575</name>
</gene>
<dbReference type="PANTHER" id="PTHR42760">
    <property type="entry name" value="SHORT-CHAIN DEHYDROGENASES/REDUCTASES FAMILY MEMBER"/>
    <property type="match status" value="1"/>
</dbReference>
<evidence type="ECO:0000256" key="1">
    <source>
        <dbReference type="ARBA" id="ARBA00006484"/>
    </source>
</evidence>
<organism evidence="4 5">
    <name type="scientific">Cryobacterium mannosilyticum</name>
    <dbReference type="NCBI Taxonomy" id="1259190"/>
    <lineage>
        <taxon>Bacteria</taxon>
        <taxon>Bacillati</taxon>
        <taxon>Actinomycetota</taxon>
        <taxon>Actinomycetes</taxon>
        <taxon>Micrococcales</taxon>
        <taxon>Microbacteriaceae</taxon>
        <taxon>Cryobacterium</taxon>
    </lineage>
</organism>
<dbReference type="InterPro" id="IPR036291">
    <property type="entry name" value="NAD(P)-bd_dom_sf"/>
</dbReference>
<dbReference type="NCBIfam" id="NF004817">
    <property type="entry name" value="PRK06171.1"/>
    <property type="match status" value="1"/>
</dbReference>
<sequence length="267" mass="27794">MPNTWLGLEGKVVIVTGGASGIGRNISRELARVGAKVAVGDVSVETGIDPETGIFNVKCDITSAASVSGMVDAVVSEFGHLDALVNNAGINLPRMLVDAKQERPDYELSEHDFDLMFGVNVKGAFLSAQAATKALLKNGGGTIVNITSEAGMEGSTGQSCYSATKSALNGFTRSWAKELGAQNIRVVGVAPGINEPTGLTSPLYNDALAYTRGIKPEQLSTDYSKVIPLGRPGKLSDIANLVVYLVSDRASYITGTTVNISGGKSRG</sequence>
<dbReference type="CDD" id="cd05233">
    <property type="entry name" value="SDR_c"/>
    <property type="match status" value="1"/>
</dbReference>
<evidence type="ECO:0000256" key="3">
    <source>
        <dbReference type="RuleBase" id="RU000363"/>
    </source>
</evidence>
<dbReference type="PANTHER" id="PTHR42760:SF133">
    <property type="entry name" value="3-OXOACYL-[ACYL-CARRIER-PROTEIN] REDUCTASE"/>
    <property type="match status" value="1"/>
</dbReference>
<dbReference type="EMBL" id="SOFM01000035">
    <property type="protein sequence ID" value="TFC02575.1"/>
    <property type="molecule type" value="Genomic_DNA"/>
</dbReference>
<dbReference type="InterPro" id="IPR020904">
    <property type="entry name" value="Sc_DH/Rdtase_CS"/>
</dbReference>
<dbReference type="PRINTS" id="PR00080">
    <property type="entry name" value="SDRFAMILY"/>
</dbReference>
<keyword evidence="5" id="KW-1185">Reference proteome</keyword>
<protein>
    <submittedName>
        <fullName evidence="4">SDR family oxidoreductase</fullName>
    </submittedName>
</protein>
<keyword evidence="2" id="KW-0560">Oxidoreductase</keyword>
<evidence type="ECO:0000256" key="2">
    <source>
        <dbReference type="ARBA" id="ARBA00023002"/>
    </source>
</evidence>
<dbReference type="Gene3D" id="3.40.50.720">
    <property type="entry name" value="NAD(P)-binding Rossmann-like Domain"/>
    <property type="match status" value="1"/>
</dbReference>
<dbReference type="AlphaFoldDB" id="A0A4R8W4V8"/>
<name>A0A4R8W4V8_9MICO</name>
<dbReference type="Pfam" id="PF00106">
    <property type="entry name" value="adh_short"/>
    <property type="match status" value="1"/>
</dbReference>
<dbReference type="Proteomes" id="UP000297643">
    <property type="component" value="Unassembled WGS sequence"/>
</dbReference>
<dbReference type="InterPro" id="IPR002347">
    <property type="entry name" value="SDR_fam"/>
</dbReference>
<proteinExistence type="inferred from homology"/>
<comment type="caution">
    <text evidence="4">The sequence shown here is derived from an EMBL/GenBank/DDBJ whole genome shotgun (WGS) entry which is preliminary data.</text>
</comment>
<dbReference type="PRINTS" id="PR00081">
    <property type="entry name" value="GDHRDH"/>
</dbReference>
<dbReference type="SUPFAM" id="SSF51735">
    <property type="entry name" value="NAD(P)-binding Rossmann-fold domains"/>
    <property type="match status" value="1"/>
</dbReference>
<dbReference type="PROSITE" id="PS00061">
    <property type="entry name" value="ADH_SHORT"/>
    <property type="match status" value="1"/>
</dbReference>